<accession>A0A7J5U3B4</accession>
<dbReference type="EMBL" id="WELI01000002">
    <property type="protein sequence ID" value="KAB7732190.1"/>
    <property type="molecule type" value="Genomic_DNA"/>
</dbReference>
<dbReference type="InterPro" id="IPR014825">
    <property type="entry name" value="DNA_alkylation"/>
</dbReference>
<dbReference type="AlphaFoldDB" id="A0A7J5U3B4"/>
<protein>
    <submittedName>
        <fullName evidence="1">DNA alkylation repair protein</fullName>
    </submittedName>
</protein>
<dbReference type="Gene3D" id="1.25.10.90">
    <property type="match status" value="1"/>
</dbReference>
<dbReference type="Pfam" id="PF08713">
    <property type="entry name" value="DNA_alkylation"/>
    <property type="match status" value="1"/>
</dbReference>
<gene>
    <name evidence="1" type="ORF">F5984_08270</name>
</gene>
<dbReference type="InterPro" id="IPR016024">
    <property type="entry name" value="ARM-type_fold"/>
</dbReference>
<evidence type="ECO:0000313" key="1">
    <source>
        <dbReference type="EMBL" id="KAB7732190.1"/>
    </source>
</evidence>
<dbReference type="CDD" id="cd06561">
    <property type="entry name" value="AlkD_like"/>
    <property type="match status" value="1"/>
</dbReference>
<dbReference type="PANTHER" id="PTHR34070">
    <property type="entry name" value="ARMADILLO-TYPE FOLD"/>
    <property type="match status" value="1"/>
</dbReference>
<proteinExistence type="predicted"/>
<evidence type="ECO:0000313" key="2">
    <source>
        <dbReference type="Proteomes" id="UP000488299"/>
    </source>
</evidence>
<dbReference type="SUPFAM" id="SSF48371">
    <property type="entry name" value="ARM repeat"/>
    <property type="match status" value="1"/>
</dbReference>
<dbReference type="Proteomes" id="UP000488299">
    <property type="component" value="Unassembled WGS sequence"/>
</dbReference>
<dbReference type="PANTHER" id="PTHR34070:SF1">
    <property type="entry name" value="DNA ALKYLATION REPAIR PROTEIN"/>
    <property type="match status" value="1"/>
</dbReference>
<dbReference type="RefSeq" id="WP_152123757.1">
    <property type="nucleotide sequence ID" value="NZ_WELI01000002.1"/>
</dbReference>
<name>A0A7J5U3B4_9BACT</name>
<reference evidence="1 2" key="1">
    <citation type="submission" date="2019-10" db="EMBL/GenBank/DDBJ databases">
        <title>Rudanella paleaurantiibacter sp. nov., isolated from sludge.</title>
        <authorList>
            <person name="Xu S.Q."/>
        </authorList>
    </citation>
    <scope>NUCLEOTIDE SEQUENCE [LARGE SCALE GENOMIC DNA]</scope>
    <source>
        <strain evidence="1 2">HX-22-17</strain>
    </source>
</reference>
<sequence>MDAAEVKRQLMALQQPERASFVARYFQTGPGQYAEGDQFLGLSMPQQHTIARQFRQLPVEHTEQLVRDSYHECRMVGLLIWVQQSRKGGPIVQKEILERYLASVEWVNNWDLVDSSCPAIVGEALLHEDRSLLYELADTRHLWSQRIAMVSTLAFIRKGQLADTFALAERLTGHRHDLIHKAIGWMLREAGKRNSDALEEFLHDHIRQLPRTSLRYAIERFEPDRRRYYLTL</sequence>
<comment type="caution">
    <text evidence="1">The sequence shown here is derived from an EMBL/GenBank/DDBJ whole genome shotgun (WGS) entry which is preliminary data.</text>
</comment>
<keyword evidence="2" id="KW-1185">Reference proteome</keyword>
<organism evidence="1 2">
    <name type="scientific">Rudanella paleaurantiibacter</name>
    <dbReference type="NCBI Taxonomy" id="2614655"/>
    <lineage>
        <taxon>Bacteria</taxon>
        <taxon>Pseudomonadati</taxon>
        <taxon>Bacteroidota</taxon>
        <taxon>Cytophagia</taxon>
        <taxon>Cytophagales</taxon>
        <taxon>Cytophagaceae</taxon>
        <taxon>Rudanella</taxon>
    </lineage>
</organism>